<dbReference type="AlphaFoldDB" id="A0A151Z8U2"/>
<organism evidence="3 4">
    <name type="scientific">Tieghemostelium lacteum</name>
    <name type="common">Slime mold</name>
    <name type="synonym">Dictyostelium lacteum</name>
    <dbReference type="NCBI Taxonomy" id="361077"/>
    <lineage>
        <taxon>Eukaryota</taxon>
        <taxon>Amoebozoa</taxon>
        <taxon>Evosea</taxon>
        <taxon>Eumycetozoa</taxon>
        <taxon>Dictyostelia</taxon>
        <taxon>Dictyosteliales</taxon>
        <taxon>Raperosteliaceae</taxon>
        <taxon>Tieghemostelium</taxon>
    </lineage>
</organism>
<dbReference type="FunCoup" id="A0A151Z8U2">
    <property type="interactions" value="738"/>
</dbReference>
<keyword evidence="4" id="KW-1185">Reference proteome</keyword>
<dbReference type="Proteomes" id="UP000076078">
    <property type="component" value="Unassembled WGS sequence"/>
</dbReference>
<dbReference type="InterPro" id="IPR038092">
    <property type="entry name" value="PHAX_RNA-binding_sf"/>
</dbReference>
<reference evidence="3 4" key="1">
    <citation type="submission" date="2015-12" db="EMBL/GenBank/DDBJ databases">
        <title>Dictyostelia acquired genes for synthesis and detection of signals that induce cell-type specialization by lateral gene transfer from prokaryotes.</title>
        <authorList>
            <person name="Gloeckner G."/>
            <person name="Schaap P."/>
        </authorList>
    </citation>
    <scope>NUCLEOTIDE SEQUENCE [LARGE SCALE GENOMIC DNA]</scope>
    <source>
        <strain evidence="3 4">TK</strain>
    </source>
</reference>
<protein>
    <recommendedName>
        <fullName evidence="2">Phosphorylated adapter RNA export protein RNA-binding domain-containing protein</fullName>
    </recommendedName>
</protein>
<evidence type="ECO:0000256" key="1">
    <source>
        <dbReference type="SAM" id="MobiDB-lite"/>
    </source>
</evidence>
<accession>A0A151Z8U2</accession>
<name>A0A151Z8U2_TIELA</name>
<feature type="compositionally biased region" description="Basic residues" evidence="1">
    <location>
        <begin position="50"/>
        <end position="59"/>
    </location>
</feature>
<evidence type="ECO:0000313" key="3">
    <source>
        <dbReference type="EMBL" id="KYQ90375.1"/>
    </source>
</evidence>
<feature type="region of interest" description="Disordered" evidence="1">
    <location>
        <begin position="138"/>
        <end position="164"/>
    </location>
</feature>
<gene>
    <name evidence="3" type="ORF">DLAC_08993</name>
</gene>
<evidence type="ECO:0000259" key="2">
    <source>
        <dbReference type="Pfam" id="PF10258"/>
    </source>
</evidence>
<dbReference type="OrthoDB" id="20573at2759"/>
<dbReference type="OMA" id="IVRKICG"/>
<comment type="caution">
    <text evidence="3">The sequence shown here is derived from an EMBL/GenBank/DDBJ whole genome shotgun (WGS) entry which is preliminary data.</text>
</comment>
<feature type="region of interest" description="Disordered" evidence="1">
    <location>
        <begin position="44"/>
        <end position="64"/>
    </location>
</feature>
<dbReference type="Pfam" id="PF10258">
    <property type="entry name" value="PHAX_RNA-bd"/>
    <property type="match status" value="1"/>
</dbReference>
<dbReference type="InParanoid" id="A0A151Z8U2"/>
<proteinExistence type="predicted"/>
<dbReference type="EMBL" id="LODT01000037">
    <property type="protein sequence ID" value="KYQ90375.1"/>
    <property type="molecule type" value="Genomic_DNA"/>
</dbReference>
<feature type="domain" description="Phosphorylated adapter RNA export protein RNA-binding" evidence="2">
    <location>
        <begin position="190"/>
        <end position="279"/>
    </location>
</feature>
<dbReference type="Gene3D" id="1.10.10.1440">
    <property type="entry name" value="PHAX RNA-binding domain"/>
    <property type="match status" value="1"/>
</dbReference>
<dbReference type="InterPro" id="IPR019385">
    <property type="entry name" value="PHAX_RNA-binding_domain"/>
</dbReference>
<sequence length="341" mass="39149">MDIDSNNNNIHIEQEQKQNEIPNVNLPIVNNKNDFQVSNINSTITQSQSKKNKKKKNKKKDTTTTTKIEKKKIVKKNSIVTIGVYKQYSPFQKYLDLGKCPSIEDLYTEFYHIIKDSCELLSVDLDKANQELKAQQRLLKNSDKSSDKSSNNKNVQKQRLFREQTHYHSREEMDGITIDCKDRDTIELIVRKICGFLSKERNMVLVEMILLSCSLSKSLEFLQLALDIETKGGITITIAKDRQGNPITPMQRKKTPGGIFFKLISMHLDTQHRAMIFTQAAIHQYSKERHRQGFGKLPNCSGLLPSATTIEGRHLLDNLDSELYNIDDHFESLSINDNSSQ</sequence>
<evidence type="ECO:0000313" key="4">
    <source>
        <dbReference type="Proteomes" id="UP000076078"/>
    </source>
</evidence>